<dbReference type="RefSeq" id="WP_226305984.1">
    <property type="nucleotide sequence ID" value="NZ_CP084654.1"/>
</dbReference>
<sequence>MVPEGWKHGFVKDLANTVMGYAFKSTDFVPDGIPLLRMGNLYQNMLDLERNPVFLPKRYLSDFSRFIVRPGDLVMSMTGTMGKRDYGFTVQIPDNVPELLLNQRVMKFEPKKDACLEYLLNLFRSEMFLNYLYSFPGGTKQANLSAKQVQVLPVLIPPKAEQKKIAKILSTWDKAITTTEQLLTNSQQQKKALMQKLLTGNKRLQGYSGDWKQYQLSDITNVIVSPVDKKSVVGEVPVELCNYTDVYYHHEITKEINFMKATASNNEIEKYSLKIGDVIITKDSETPGDIAVSALVSEELNGVVCGYHLAIVRPNKSAVSGAFLNYLFSMPKTRYYFFTLATGATRFGLSIGAINKAQFSLPTVAEQQKIANLLSISDKEIKALKQKLHYLKQEKKALMQQLLTGKRRVKVEAA</sequence>
<dbReference type="EC" id="3.1.21.-" evidence="6"/>
<keyword evidence="6" id="KW-0378">Hydrolase</keyword>
<evidence type="ECO:0000256" key="2">
    <source>
        <dbReference type="ARBA" id="ARBA00022747"/>
    </source>
</evidence>
<dbReference type="PANTHER" id="PTHR30408:SF12">
    <property type="entry name" value="TYPE I RESTRICTION ENZYME MJAVIII SPECIFICITY SUBUNIT"/>
    <property type="match status" value="1"/>
</dbReference>
<dbReference type="GO" id="GO:0004519">
    <property type="term" value="F:endonuclease activity"/>
    <property type="evidence" value="ECO:0007669"/>
    <property type="project" value="UniProtKB-KW"/>
</dbReference>
<keyword evidence="4" id="KW-0175">Coiled coil</keyword>
<evidence type="ECO:0000256" key="1">
    <source>
        <dbReference type="ARBA" id="ARBA00010923"/>
    </source>
</evidence>
<dbReference type="InterPro" id="IPR052021">
    <property type="entry name" value="Type-I_RS_S_subunit"/>
</dbReference>
<dbReference type="Gene3D" id="3.90.220.20">
    <property type="entry name" value="DNA methylase specificity domains"/>
    <property type="match status" value="2"/>
</dbReference>
<dbReference type="InterPro" id="IPR044946">
    <property type="entry name" value="Restrct_endonuc_typeI_TRD_sf"/>
</dbReference>
<keyword evidence="6" id="KW-0255">Endonuclease</keyword>
<evidence type="ECO:0000259" key="5">
    <source>
        <dbReference type="Pfam" id="PF01420"/>
    </source>
</evidence>
<gene>
    <name evidence="6" type="ORF">WCT63_00865</name>
</gene>
<dbReference type="Gene3D" id="1.10.287.1120">
    <property type="entry name" value="Bipartite methylase S protein"/>
    <property type="match status" value="1"/>
</dbReference>
<dbReference type="PANTHER" id="PTHR30408">
    <property type="entry name" value="TYPE-1 RESTRICTION ENZYME ECOKI SPECIFICITY PROTEIN"/>
    <property type="match status" value="1"/>
</dbReference>
<dbReference type="InterPro" id="IPR000055">
    <property type="entry name" value="Restrct_endonuc_typeI_TRD"/>
</dbReference>
<evidence type="ECO:0000256" key="3">
    <source>
        <dbReference type="ARBA" id="ARBA00023125"/>
    </source>
</evidence>
<keyword evidence="2" id="KW-0680">Restriction system</keyword>
<feature type="coiled-coil region" evidence="4">
    <location>
        <begin position="374"/>
        <end position="401"/>
    </location>
</feature>
<evidence type="ECO:0000313" key="7">
    <source>
        <dbReference type="Proteomes" id="UP001313132"/>
    </source>
</evidence>
<keyword evidence="6" id="KW-0540">Nuclease</keyword>
<accession>A0ABU8JT63</accession>
<dbReference type="Pfam" id="PF01420">
    <property type="entry name" value="Methylase_S"/>
    <property type="match status" value="2"/>
</dbReference>
<comment type="similarity">
    <text evidence="1">Belongs to the type-I restriction system S methylase family.</text>
</comment>
<dbReference type="EMBL" id="JBBBON010000001">
    <property type="protein sequence ID" value="MEI7101001.1"/>
    <property type="molecule type" value="Genomic_DNA"/>
</dbReference>
<dbReference type="CDD" id="cd17278">
    <property type="entry name" value="RMtype1_S_LdeBORF1052P-TRD2-CR2"/>
    <property type="match status" value="1"/>
</dbReference>
<dbReference type="GO" id="GO:0016787">
    <property type="term" value="F:hydrolase activity"/>
    <property type="evidence" value="ECO:0007669"/>
    <property type="project" value="UniProtKB-KW"/>
</dbReference>
<reference evidence="6 7" key="1">
    <citation type="submission" date="2024-03" db="EMBL/GenBank/DDBJ databases">
        <title>Analysis of soft rot Pectobacteriaceae population diversity in US potato growing regions between 2016 and 2022.</title>
        <authorList>
            <person name="Ma X."/>
            <person name="Zhang X."/>
            <person name="Stodghill P."/>
            <person name="Rioux R."/>
            <person name="Babler B."/>
            <person name="Shrestha S."/>
            <person name="Babler B."/>
            <person name="Rivedal H."/>
            <person name="Frost K."/>
            <person name="Hao J."/>
            <person name="Secor G."/>
            <person name="Swingle B."/>
        </authorList>
    </citation>
    <scope>NUCLEOTIDE SEQUENCE [LARGE SCALE GENOMIC DNA]</scope>
    <source>
        <strain evidence="6 7">UMSS2</strain>
    </source>
</reference>
<evidence type="ECO:0000256" key="4">
    <source>
        <dbReference type="SAM" id="Coils"/>
    </source>
</evidence>
<organism evidence="6 7">
    <name type="scientific">Pectobacterium versatile</name>
    <dbReference type="NCBI Taxonomy" id="2488639"/>
    <lineage>
        <taxon>Bacteria</taxon>
        <taxon>Pseudomonadati</taxon>
        <taxon>Pseudomonadota</taxon>
        <taxon>Gammaproteobacteria</taxon>
        <taxon>Enterobacterales</taxon>
        <taxon>Pectobacteriaceae</taxon>
        <taxon>Pectobacterium</taxon>
    </lineage>
</organism>
<feature type="domain" description="Type I restriction modification DNA specificity" evidence="5">
    <location>
        <begin position="3"/>
        <end position="182"/>
    </location>
</feature>
<protein>
    <submittedName>
        <fullName evidence="6">Restriction endonuclease subunit S</fullName>
        <ecNumber evidence="6">3.1.21.-</ecNumber>
    </submittedName>
</protein>
<keyword evidence="3" id="KW-0238">DNA-binding</keyword>
<feature type="domain" description="Type I restriction modification DNA specificity" evidence="5">
    <location>
        <begin position="210"/>
        <end position="389"/>
    </location>
</feature>
<proteinExistence type="inferred from homology"/>
<dbReference type="Proteomes" id="UP001313132">
    <property type="component" value="Unassembled WGS sequence"/>
</dbReference>
<comment type="caution">
    <text evidence="6">The sequence shown here is derived from an EMBL/GenBank/DDBJ whole genome shotgun (WGS) entry which is preliminary data.</text>
</comment>
<keyword evidence="7" id="KW-1185">Reference proteome</keyword>
<dbReference type="SUPFAM" id="SSF116734">
    <property type="entry name" value="DNA methylase specificity domain"/>
    <property type="match status" value="2"/>
</dbReference>
<name>A0ABU8JT63_9GAMM</name>
<evidence type="ECO:0000313" key="6">
    <source>
        <dbReference type="EMBL" id="MEI7101001.1"/>
    </source>
</evidence>